<organism evidence="1 2">
    <name type="scientific">Peronospora matthiolae</name>
    <dbReference type="NCBI Taxonomy" id="2874970"/>
    <lineage>
        <taxon>Eukaryota</taxon>
        <taxon>Sar</taxon>
        <taxon>Stramenopiles</taxon>
        <taxon>Oomycota</taxon>
        <taxon>Peronosporomycetes</taxon>
        <taxon>Peronosporales</taxon>
        <taxon>Peronosporaceae</taxon>
        <taxon>Peronospora</taxon>
    </lineage>
</organism>
<comment type="caution">
    <text evidence="1">The sequence shown here is derived from an EMBL/GenBank/DDBJ whole genome shotgun (WGS) entry which is preliminary data.</text>
</comment>
<accession>A0AAV1V163</accession>
<evidence type="ECO:0000313" key="1">
    <source>
        <dbReference type="EMBL" id="CAK7939223.1"/>
    </source>
</evidence>
<name>A0AAV1V163_9STRA</name>
<reference evidence="1" key="1">
    <citation type="submission" date="2024-01" db="EMBL/GenBank/DDBJ databases">
        <authorList>
            <person name="Webb A."/>
        </authorList>
    </citation>
    <scope>NUCLEOTIDE SEQUENCE</scope>
    <source>
        <strain evidence="1">Pm1</strain>
    </source>
</reference>
<dbReference type="AlphaFoldDB" id="A0AAV1V163"/>
<sequence length="95" mass="10438">MDRITRVHAQLSAATTDASIRDVFVSPIPTDCPQSIYDTVLSPSAVAFVADLAAAFHHEVQQLHTESVEARRLATERHGTEMPHFLLGNSIDAKR</sequence>
<dbReference type="EMBL" id="CAKLBY020000243">
    <property type="protein sequence ID" value="CAK7939223.1"/>
    <property type="molecule type" value="Genomic_DNA"/>
</dbReference>
<gene>
    <name evidence="1" type="ORF">PM001_LOCUS24373</name>
</gene>
<dbReference type="Proteomes" id="UP001162060">
    <property type="component" value="Unassembled WGS sequence"/>
</dbReference>
<protein>
    <submittedName>
        <fullName evidence="1">Uncharacterized protein</fullName>
    </submittedName>
</protein>
<proteinExistence type="predicted"/>
<evidence type="ECO:0000313" key="2">
    <source>
        <dbReference type="Proteomes" id="UP001162060"/>
    </source>
</evidence>